<dbReference type="InterPro" id="IPR052159">
    <property type="entry name" value="Competence_DNA_uptake"/>
</dbReference>
<dbReference type="Pfam" id="PF00753">
    <property type="entry name" value="Lactamase_B"/>
    <property type="match status" value="1"/>
</dbReference>
<feature type="transmembrane region" description="Helical" evidence="6">
    <location>
        <begin position="57"/>
        <end position="75"/>
    </location>
</feature>
<keyword evidence="3 6" id="KW-0812">Transmembrane</keyword>
<dbReference type="PANTHER" id="PTHR30619">
    <property type="entry name" value="DNA INTERNALIZATION/COMPETENCE PROTEIN COMEC/REC2"/>
    <property type="match status" value="1"/>
</dbReference>
<dbReference type="InterPro" id="IPR004477">
    <property type="entry name" value="ComEC_N"/>
</dbReference>
<keyword evidence="5 6" id="KW-0472">Membrane</keyword>
<comment type="subcellular location">
    <subcellularLocation>
        <location evidence="1">Cell membrane</location>
        <topology evidence="1">Multi-pass membrane protein</topology>
    </subcellularLocation>
</comment>
<dbReference type="PANTHER" id="PTHR30619:SF1">
    <property type="entry name" value="RECOMBINATION PROTEIN 2"/>
    <property type="match status" value="1"/>
</dbReference>
<keyword evidence="9" id="KW-1185">Reference proteome</keyword>
<dbReference type="InterPro" id="IPR036866">
    <property type="entry name" value="RibonucZ/Hydroxyglut_hydro"/>
</dbReference>
<dbReference type="Pfam" id="PF03772">
    <property type="entry name" value="Competence"/>
    <property type="match status" value="1"/>
</dbReference>
<feature type="transmembrane region" description="Helical" evidence="6">
    <location>
        <begin position="246"/>
        <end position="267"/>
    </location>
</feature>
<dbReference type="RefSeq" id="WP_398278062.1">
    <property type="nucleotide sequence ID" value="NZ_JBITLV010000002.1"/>
</dbReference>
<dbReference type="EMBL" id="JBITLV010000002">
    <property type="protein sequence ID" value="MFI7587095.1"/>
    <property type="molecule type" value="Genomic_DNA"/>
</dbReference>
<evidence type="ECO:0000313" key="8">
    <source>
        <dbReference type="EMBL" id="MFI7587095.1"/>
    </source>
</evidence>
<dbReference type="NCBIfam" id="TIGR00360">
    <property type="entry name" value="ComEC_N-term"/>
    <property type="match status" value="1"/>
</dbReference>
<dbReference type="Proteomes" id="UP001612915">
    <property type="component" value="Unassembled WGS sequence"/>
</dbReference>
<dbReference type="SUPFAM" id="SSF56281">
    <property type="entry name" value="Metallo-hydrolase/oxidoreductase"/>
    <property type="match status" value="1"/>
</dbReference>
<feature type="transmembrane region" description="Helical" evidence="6">
    <location>
        <begin position="32"/>
        <end position="50"/>
    </location>
</feature>
<evidence type="ECO:0000256" key="6">
    <source>
        <dbReference type="SAM" id="Phobius"/>
    </source>
</evidence>
<evidence type="ECO:0000256" key="2">
    <source>
        <dbReference type="ARBA" id="ARBA00022475"/>
    </source>
</evidence>
<keyword evidence="4 6" id="KW-1133">Transmembrane helix</keyword>
<accession>A0ABW8AL45</accession>
<feature type="transmembrane region" description="Helical" evidence="6">
    <location>
        <begin position="319"/>
        <end position="336"/>
    </location>
</feature>
<feature type="transmembrane region" description="Helical" evidence="6">
    <location>
        <begin position="380"/>
        <end position="400"/>
    </location>
</feature>
<proteinExistence type="predicted"/>
<evidence type="ECO:0000256" key="1">
    <source>
        <dbReference type="ARBA" id="ARBA00004651"/>
    </source>
</evidence>
<feature type="domain" description="Metallo-beta-lactamase" evidence="7">
    <location>
        <begin position="547"/>
        <end position="728"/>
    </location>
</feature>
<gene>
    <name evidence="8" type="ORF">ACIB24_08485</name>
</gene>
<keyword evidence="2" id="KW-1003">Cell membrane</keyword>
<evidence type="ECO:0000256" key="4">
    <source>
        <dbReference type="ARBA" id="ARBA00022989"/>
    </source>
</evidence>
<reference evidence="8 9" key="1">
    <citation type="submission" date="2024-10" db="EMBL/GenBank/DDBJ databases">
        <title>The Natural Products Discovery Center: Release of the First 8490 Sequenced Strains for Exploring Actinobacteria Biosynthetic Diversity.</title>
        <authorList>
            <person name="Kalkreuter E."/>
            <person name="Kautsar S.A."/>
            <person name="Yang D."/>
            <person name="Bader C.D."/>
            <person name="Teijaro C.N."/>
            <person name="Fluegel L."/>
            <person name="Davis C.M."/>
            <person name="Simpson J.R."/>
            <person name="Lauterbach L."/>
            <person name="Steele A.D."/>
            <person name="Gui C."/>
            <person name="Meng S."/>
            <person name="Li G."/>
            <person name="Viehrig K."/>
            <person name="Ye F."/>
            <person name="Su P."/>
            <person name="Kiefer A.F."/>
            <person name="Nichols A."/>
            <person name="Cepeda A.J."/>
            <person name="Yan W."/>
            <person name="Fan B."/>
            <person name="Jiang Y."/>
            <person name="Adhikari A."/>
            <person name="Zheng C.-J."/>
            <person name="Schuster L."/>
            <person name="Cowan T.M."/>
            <person name="Smanski M.J."/>
            <person name="Chevrette M.G."/>
            <person name="De Carvalho L.P.S."/>
            <person name="Shen B."/>
        </authorList>
    </citation>
    <scope>NUCLEOTIDE SEQUENCE [LARGE SCALE GENOMIC DNA]</scope>
    <source>
        <strain evidence="8 9">NPDC049639</strain>
    </source>
</reference>
<protein>
    <submittedName>
        <fullName evidence="8">ComEC/Rec2 family competence protein</fullName>
    </submittedName>
</protein>
<feature type="transmembrane region" description="Helical" evidence="6">
    <location>
        <begin position="476"/>
        <end position="495"/>
    </location>
</feature>
<evidence type="ECO:0000256" key="5">
    <source>
        <dbReference type="ARBA" id="ARBA00023136"/>
    </source>
</evidence>
<evidence type="ECO:0000313" key="9">
    <source>
        <dbReference type="Proteomes" id="UP001612915"/>
    </source>
</evidence>
<evidence type="ECO:0000259" key="7">
    <source>
        <dbReference type="SMART" id="SM00849"/>
    </source>
</evidence>
<sequence length="799" mass="81963">MEPVSPPDLRLLPLTVAAWVTAWWAVTQPAGPLFIGLGPVALIALGLSIVRHRWAWVAVPVVAAVGAVLLVTGAHQEVRAGDPITAAAAEGASVTVVGRVSADPQRLASTFPARPGAQRWLLRIVARQVVRHGVPAASRAELVVLADPAWSRVSVGEIVRSTGRLAATEAGERPQGVLKVRGPPVVVDAGSWPWRVAERLRAGLRAACAGLPRDAGGLLPGLVVGDTSNLPDDLREDLQTAGLTHLTAVSGANVTITAGAVVAVLALAGVGRRGRVAGTLLAIVGFVVLARPEPSVVRAAAMGAVTVTGLLLSRRGVGVPALLSAATALLLWDPWLARSFGFALSVLATGALLLLAPAWLRRRDRRLAEVGRAESRWRTAVFAALSVPLAAQLVTAPVTVLINPTISLVSVPANVLAEPAVAPATVFGVLTALVAPVWPWGAQGPAWCGGLATWWITVVARRAADLPGAALPWPEGVGGLLLLVTLTVVGLVVAARSRRPLRSGLTWATGVVVVVAVTHGGLPVPGTDRLRPGVPDDWLVVQCAVGQGSATLLRSGAHRAVVVDAGPDPDLMDGCLRRAGVRVLDLVVLTHFHADHVGGLAGALRGRGRPPVLVSPLPLPAGQARSVRRLLGDRAPVAVTAPMSGTAGERGRSVTWSVRTPDPTPAGALAAQTSRAEPDGAVVNNASVVVQAVVGGVRVTALGDVEPEAQRELLRTGVGPAEVVVVAHHGSANQTEDLYRALGARIALIGVGAGNDYGHPSPKALAMLARARLVVGRTDTQGDLSVTAAAGSLRLVASA</sequence>
<dbReference type="SMART" id="SM00849">
    <property type="entry name" value="Lactamase_B"/>
    <property type="match status" value="1"/>
</dbReference>
<organism evidence="8 9">
    <name type="scientific">Spongisporangium articulatum</name>
    <dbReference type="NCBI Taxonomy" id="3362603"/>
    <lineage>
        <taxon>Bacteria</taxon>
        <taxon>Bacillati</taxon>
        <taxon>Actinomycetota</taxon>
        <taxon>Actinomycetes</taxon>
        <taxon>Kineosporiales</taxon>
        <taxon>Kineosporiaceae</taxon>
        <taxon>Spongisporangium</taxon>
    </lineage>
</organism>
<dbReference type="Gene3D" id="3.60.15.10">
    <property type="entry name" value="Ribonuclease Z/Hydroxyacylglutathione hydrolase-like"/>
    <property type="match status" value="1"/>
</dbReference>
<evidence type="ECO:0000256" key="3">
    <source>
        <dbReference type="ARBA" id="ARBA00022692"/>
    </source>
</evidence>
<dbReference type="InterPro" id="IPR001279">
    <property type="entry name" value="Metallo-B-lactamas"/>
</dbReference>
<feature type="transmembrane region" description="Helical" evidence="6">
    <location>
        <begin position="504"/>
        <end position="522"/>
    </location>
</feature>
<name>A0ABW8AL45_9ACTN</name>
<comment type="caution">
    <text evidence="8">The sequence shown here is derived from an EMBL/GenBank/DDBJ whole genome shotgun (WGS) entry which is preliminary data.</text>
</comment>
<feature type="transmembrane region" description="Helical" evidence="6">
    <location>
        <begin position="342"/>
        <end position="360"/>
    </location>
</feature>